<dbReference type="EMBL" id="CP044328">
    <property type="protein sequence ID" value="QGM93810.1"/>
    <property type="molecule type" value="Genomic_DNA"/>
</dbReference>
<reference evidence="10" key="2">
    <citation type="submission" date="2019-09" db="EMBL/GenBank/DDBJ databases">
        <title>Isolation and complete genome sequencing of Methylocystis species.</title>
        <authorList>
            <person name="Rumah B.L."/>
            <person name="Stead C.E."/>
            <person name="Stevens B.C."/>
            <person name="Minton N.P."/>
            <person name="Grosse-Honebrink A."/>
            <person name="Zhang Y."/>
        </authorList>
    </citation>
    <scope>NUCLEOTIDE SEQUENCE [LARGE SCALE GENOMIC DNA]</scope>
    <source>
        <strain evidence="10">BRCS1</strain>
    </source>
</reference>
<dbReference type="Pfam" id="PF13693">
    <property type="entry name" value="HTH_35"/>
    <property type="match status" value="1"/>
</dbReference>
<name>A0A3G8MB92_9HYPH</name>
<reference evidence="7 9" key="1">
    <citation type="submission" date="2018-11" db="EMBL/GenBank/DDBJ databases">
        <title>Genome squencing of methanotrophic bacteria isolated from alkaline groundwater in Korea.</title>
        <authorList>
            <person name="Nguyen L.N."/>
        </authorList>
    </citation>
    <scope>NUCLEOTIDE SEQUENCE [LARGE SCALE GENOMIC DNA]</scope>
    <source>
        <strain evidence="7 9">GW6</strain>
    </source>
</reference>
<keyword evidence="3" id="KW-0238">DNA-binding</keyword>
<keyword evidence="10" id="KW-1185">Reference proteome</keyword>
<dbReference type="AlphaFoldDB" id="A0A3G8MB92"/>
<organism evidence="7 9">
    <name type="scientific">Methylocystis rosea</name>
    <dbReference type="NCBI Taxonomy" id="173366"/>
    <lineage>
        <taxon>Bacteria</taxon>
        <taxon>Pseudomonadati</taxon>
        <taxon>Pseudomonadota</taxon>
        <taxon>Alphaproteobacteria</taxon>
        <taxon>Hyphomicrobiales</taxon>
        <taxon>Methylocystaceae</taxon>
        <taxon>Methylocystis</taxon>
    </lineage>
</organism>
<proteinExistence type="inferred from homology"/>
<evidence type="ECO:0000313" key="10">
    <source>
        <dbReference type="Proteomes" id="UP000424673"/>
    </source>
</evidence>
<reference evidence="8 10" key="3">
    <citation type="journal article" date="2021" name="AMB Express">
        <title>Isolation and characterisation of Methylocystis spp. for poly-3-hydroxybutyrate production using waste methane feedstocks.</title>
        <authorList>
            <person name="Rumah B.L."/>
            <person name="Stead C.E."/>
            <person name="Claxton Stevens B.H."/>
            <person name="Minton N.P."/>
            <person name="Grosse-Honebrink A."/>
            <person name="Zhang Y."/>
        </authorList>
    </citation>
    <scope>NUCLEOTIDE SEQUENCE [LARGE SCALE GENOMIC DNA]</scope>
    <source>
        <strain evidence="8 10">BRCS1</strain>
    </source>
</reference>
<comment type="similarity">
    <text evidence="1">Belongs to the ner transcriptional regulatory family.</text>
</comment>
<dbReference type="SUPFAM" id="SSF47413">
    <property type="entry name" value="lambda repressor-like DNA-binding domains"/>
    <property type="match status" value="1"/>
</dbReference>
<dbReference type="KEGG" id="mros:EHO51_16085"/>
<evidence type="ECO:0000259" key="6">
    <source>
        <dbReference type="Pfam" id="PF13693"/>
    </source>
</evidence>
<accession>A0A3G8MB92</accession>
<dbReference type="EMBL" id="CP034086">
    <property type="protein sequence ID" value="AZG78128.1"/>
    <property type="molecule type" value="Genomic_DNA"/>
</dbReference>
<evidence type="ECO:0000313" key="8">
    <source>
        <dbReference type="EMBL" id="QGM93810.1"/>
    </source>
</evidence>
<dbReference type="Proteomes" id="UP000424673">
    <property type="component" value="Chromosome"/>
</dbReference>
<dbReference type="Gene3D" id="1.10.260.40">
    <property type="entry name" value="lambda repressor-like DNA-binding domains"/>
    <property type="match status" value="1"/>
</dbReference>
<dbReference type="GO" id="GO:0003677">
    <property type="term" value="F:DNA binding"/>
    <property type="evidence" value="ECO:0007669"/>
    <property type="project" value="UniProtKB-KW"/>
</dbReference>
<evidence type="ECO:0000313" key="9">
    <source>
        <dbReference type="Proteomes" id="UP000273982"/>
    </source>
</evidence>
<dbReference type="InterPro" id="IPR010982">
    <property type="entry name" value="Lambda_DNA-bd_dom_sf"/>
</dbReference>
<keyword evidence="4" id="KW-0804">Transcription</keyword>
<evidence type="ECO:0000256" key="1">
    <source>
        <dbReference type="ARBA" id="ARBA00006157"/>
    </source>
</evidence>
<evidence type="ECO:0000256" key="4">
    <source>
        <dbReference type="ARBA" id="ARBA00023163"/>
    </source>
</evidence>
<evidence type="ECO:0000256" key="5">
    <source>
        <dbReference type="SAM" id="MobiDB-lite"/>
    </source>
</evidence>
<feature type="domain" description="Ner winged helix-turn-helix DNA-binding" evidence="6">
    <location>
        <begin position="25"/>
        <end position="93"/>
    </location>
</feature>
<dbReference type="InterPro" id="IPR038722">
    <property type="entry name" value="Ner_HTH_dom"/>
</dbReference>
<feature type="region of interest" description="Disordered" evidence="5">
    <location>
        <begin position="97"/>
        <end position="120"/>
    </location>
</feature>
<gene>
    <name evidence="7" type="ORF">EHO51_16085</name>
    <name evidence="8" type="ORF">F7D13_07105</name>
</gene>
<keyword evidence="2" id="KW-0805">Transcription regulation</keyword>
<evidence type="ECO:0000256" key="3">
    <source>
        <dbReference type="ARBA" id="ARBA00023125"/>
    </source>
</evidence>
<sequence length="120" mass="13486">MQSSTNIGLSERGESLQAREIKGGWDRYAIRAEISRRGSSLAEIGRGVGLRRTTMVWAFIHPHLRANLAIAEFLGVPLNELWPQWFDADGKLISREATPRPEIKRIPRGSSPSRPRKRAA</sequence>
<evidence type="ECO:0000256" key="2">
    <source>
        <dbReference type="ARBA" id="ARBA00023015"/>
    </source>
</evidence>
<evidence type="ECO:0000313" key="7">
    <source>
        <dbReference type="EMBL" id="AZG78128.1"/>
    </source>
</evidence>
<protein>
    <submittedName>
        <fullName evidence="8">Transcriptional regulator</fullName>
    </submittedName>
</protein>
<dbReference type="Proteomes" id="UP000273982">
    <property type="component" value="Chromosome"/>
</dbReference>